<evidence type="ECO:0000256" key="2">
    <source>
        <dbReference type="ARBA" id="ARBA00008016"/>
    </source>
</evidence>
<comment type="caution">
    <text evidence="15">The sequence shown here is derived from an EMBL/GenBank/DDBJ whole genome shotgun (WGS) entry which is preliminary data.</text>
</comment>
<dbReference type="Gene3D" id="3.40.50.300">
    <property type="entry name" value="P-loop containing nucleotide triphosphate hydrolases"/>
    <property type="match status" value="1"/>
</dbReference>
<keyword evidence="11 12" id="KW-0742">SOS response</keyword>
<dbReference type="HAMAP" id="MF_00365">
    <property type="entry name" value="RecF"/>
    <property type="match status" value="1"/>
</dbReference>
<keyword evidence="10 12" id="KW-0234">DNA repair</keyword>
<dbReference type="PROSITE" id="PS00618">
    <property type="entry name" value="RECF_2"/>
    <property type="match status" value="1"/>
</dbReference>
<evidence type="ECO:0000256" key="1">
    <source>
        <dbReference type="ARBA" id="ARBA00004496"/>
    </source>
</evidence>
<evidence type="ECO:0000256" key="6">
    <source>
        <dbReference type="ARBA" id="ARBA00022741"/>
    </source>
</evidence>
<organism evidence="15 16">
    <name type="scientific">Senegalia massiliensis</name>
    <dbReference type="NCBI Taxonomy" id="1720316"/>
    <lineage>
        <taxon>Bacteria</taxon>
        <taxon>Bacillati</taxon>
        <taxon>Bacillota</taxon>
        <taxon>Clostridia</taxon>
        <taxon>Eubacteriales</taxon>
        <taxon>Clostridiaceae</taxon>
        <taxon>Senegalia</taxon>
    </lineage>
</organism>
<evidence type="ECO:0000256" key="5">
    <source>
        <dbReference type="ARBA" id="ARBA00022705"/>
    </source>
</evidence>
<dbReference type="GO" id="GO:0000731">
    <property type="term" value="P:DNA synthesis involved in DNA repair"/>
    <property type="evidence" value="ECO:0007669"/>
    <property type="project" value="TreeGrafter"/>
</dbReference>
<dbReference type="GO" id="GO:0009432">
    <property type="term" value="P:SOS response"/>
    <property type="evidence" value="ECO:0007669"/>
    <property type="project" value="UniProtKB-UniRule"/>
</dbReference>
<protein>
    <recommendedName>
        <fullName evidence="3 12">DNA replication and repair protein RecF</fullName>
    </recommendedName>
</protein>
<evidence type="ECO:0000313" key="15">
    <source>
        <dbReference type="EMBL" id="NBI08106.1"/>
    </source>
</evidence>
<dbReference type="InterPro" id="IPR027417">
    <property type="entry name" value="P-loop_NTPase"/>
</dbReference>
<feature type="domain" description="RecF/RecN/SMC N-terminal" evidence="14">
    <location>
        <begin position="3"/>
        <end position="354"/>
    </location>
</feature>
<dbReference type="AlphaFoldDB" id="A0A845R335"/>
<comment type="similarity">
    <text evidence="2 12 13">Belongs to the RecF family.</text>
</comment>
<evidence type="ECO:0000256" key="10">
    <source>
        <dbReference type="ARBA" id="ARBA00023204"/>
    </source>
</evidence>
<dbReference type="Proteomes" id="UP000467132">
    <property type="component" value="Unassembled WGS sequence"/>
</dbReference>
<keyword evidence="6 12" id="KW-0547">Nucleotide-binding</keyword>
<dbReference type="PANTHER" id="PTHR32182">
    <property type="entry name" value="DNA REPLICATION AND REPAIR PROTEIN RECF"/>
    <property type="match status" value="1"/>
</dbReference>
<evidence type="ECO:0000256" key="8">
    <source>
        <dbReference type="ARBA" id="ARBA00022840"/>
    </source>
</evidence>
<keyword evidence="9 12" id="KW-0238">DNA-binding</keyword>
<dbReference type="PROSITE" id="PS00617">
    <property type="entry name" value="RECF_1"/>
    <property type="match status" value="1"/>
</dbReference>
<keyword evidence="16" id="KW-1185">Reference proteome</keyword>
<dbReference type="PANTHER" id="PTHR32182:SF0">
    <property type="entry name" value="DNA REPLICATION AND REPAIR PROTEIN RECF"/>
    <property type="match status" value="1"/>
</dbReference>
<accession>A0A845R335</accession>
<dbReference type="GO" id="GO:0003697">
    <property type="term" value="F:single-stranded DNA binding"/>
    <property type="evidence" value="ECO:0007669"/>
    <property type="project" value="UniProtKB-UniRule"/>
</dbReference>
<dbReference type="Gene3D" id="1.20.1050.90">
    <property type="entry name" value="RecF/RecN/SMC, N-terminal domain"/>
    <property type="match status" value="1"/>
</dbReference>
<dbReference type="RefSeq" id="WP_160198574.1">
    <property type="nucleotide sequence ID" value="NZ_QXXA01000020.1"/>
</dbReference>
<dbReference type="CDD" id="cd03242">
    <property type="entry name" value="ABC_RecF"/>
    <property type="match status" value="1"/>
</dbReference>
<evidence type="ECO:0000256" key="12">
    <source>
        <dbReference type="HAMAP-Rule" id="MF_00365"/>
    </source>
</evidence>
<dbReference type="InterPro" id="IPR042174">
    <property type="entry name" value="RecF_2"/>
</dbReference>
<keyword evidence="7 12" id="KW-0227">DNA damage</keyword>
<gene>
    <name evidence="12 15" type="primary">recF</name>
    <name evidence="15" type="ORF">D3Z33_14705</name>
</gene>
<dbReference type="InterPro" id="IPR018078">
    <property type="entry name" value="DNA-binding_RecF_CS"/>
</dbReference>
<keyword evidence="5 12" id="KW-0235">DNA replication</keyword>
<evidence type="ECO:0000256" key="9">
    <source>
        <dbReference type="ARBA" id="ARBA00023125"/>
    </source>
</evidence>
<dbReference type="OrthoDB" id="9803889at2"/>
<dbReference type="GO" id="GO:0005737">
    <property type="term" value="C:cytoplasm"/>
    <property type="evidence" value="ECO:0007669"/>
    <property type="project" value="UniProtKB-SubCell"/>
</dbReference>
<dbReference type="Pfam" id="PF02463">
    <property type="entry name" value="SMC_N"/>
    <property type="match status" value="1"/>
</dbReference>
<evidence type="ECO:0000256" key="7">
    <source>
        <dbReference type="ARBA" id="ARBA00022763"/>
    </source>
</evidence>
<keyword evidence="4 12" id="KW-0963">Cytoplasm</keyword>
<evidence type="ECO:0000256" key="4">
    <source>
        <dbReference type="ARBA" id="ARBA00022490"/>
    </source>
</evidence>
<keyword evidence="8 12" id="KW-0067">ATP-binding</keyword>
<dbReference type="EMBL" id="QXXA01000020">
    <property type="protein sequence ID" value="NBI08106.1"/>
    <property type="molecule type" value="Genomic_DNA"/>
</dbReference>
<evidence type="ECO:0000256" key="3">
    <source>
        <dbReference type="ARBA" id="ARBA00020170"/>
    </source>
</evidence>
<comment type="subcellular location">
    <subcellularLocation>
        <location evidence="1 12 13">Cytoplasm</location>
    </subcellularLocation>
</comment>
<comment type="function">
    <text evidence="12 13">The RecF protein is involved in DNA metabolism; it is required for DNA replication and normal SOS inducibility. RecF binds preferentially to single-stranded, linear DNA. It also seems to bind ATP.</text>
</comment>
<dbReference type="GO" id="GO:0005524">
    <property type="term" value="F:ATP binding"/>
    <property type="evidence" value="ECO:0007669"/>
    <property type="project" value="UniProtKB-UniRule"/>
</dbReference>
<reference evidence="15 16" key="1">
    <citation type="submission" date="2018-08" db="EMBL/GenBank/DDBJ databases">
        <title>Murine metabolic-syndrome-specific gut microbial biobank.</title>
        <authorList>
            <person name="Liu C."/>
        </authorList>
    </citation>
    <scope>NUCLEOTIDE SEQUENCE [LARGE SCALE GENOMIC DNA]</scope>
    <source>
        <strain evidence="15 16">583</strain>
    </source>
</reference>
<dbReference type="InterPro" id="IPR003395">
    <property type="entry name" value="RecF/RecN/SMC_N"/>
</dbReference>
<sequence length="370" mass="43014">MHIKSVKLINFRNYKGIKVFLNSNLNIFLGENGEGKTNLLESLYIASSGKSFRTNKDKELINLNKNEAYVGVELVKEDTIKTIEIKLDNNKPKRIKINGIEQDKISDIFGVLQAVIFSPEDLKIVKEGPYHRRNFLDIEITQIKPIYKSILNDYSRVLAQRNNLLKVIPYDDKKRKLLFVWNKQLIELGTKIMIFRNSFVNRLIPISKEIHKSITKGEEVLDISYISSLNINKMDKNTIIKNFEKILLENENNDIEKGSTSIGPHKDDLEIKINDKDVRMFGSQGQKRTTVLSLKLAEIELIKQETEEYPILLLDDVFSELDINRRRYLVSRFKDIQTIITSNDDINTPHMDKIDKKTYYIKDGDILYSK</sequence>
<dbReference type="SUPFAM" id="SSF52540">
    <property type="entry name" value="P-loop containing nucleoside triphosphate hydrolases"/>
    <property type="match status" value="1"/>
</dbReference>
<dbReference type="NCBIfam" id="TIGR00611">
    <property type="entry name" value="recf"/>
    <property type="match status" value="1"/>
</dbReference>
<dbReference type="GO" id="GO:0006260">
    <property type="term" value="P:DNA replication"/>
    <property type="evidence" value="ECO:0007669"/>
    <property type="project" value="UniProtKB-UniRule"/>
</dbReference>
<evidence type="ECO:0000256" key="13">
    <source>
        <dbReference type="RuleBase" id="RU000578"/>
    </source>
</evidence>
<proteinExistence type="inferred from homology"/>
<name>A0A845R335_9CLOT</name>
<evidence type="ECO:0000256" key="11">
    <source>
        <dbReference type="ARBA" id="ARBA00023236"/>
    </source>
</evidence>
<dbReference type="GO" id="GO:0006302">
    <property type="term" value="P:double-strand break repair"/>
    <property type="evidence" value="ECO:0007669"/>
    <property type="project" value="TreeGrafter"/>
</dbReference>
<dbReference type="InterPro" id="IPR001238">
    <property type="entry name" value="DNA-binding_RecF"/>
</dbReference>
<evidence type="ECO:0000259" key="14">
    <source>
        <dbReference type="Pfam" id="PF02463"/>
    </source>
</evidence>
<feature type="binding site" evidence="12">
    <location>
        <begin position="30"/>
        <end position="37"/>
    </location>
    <ligand>
        <name>ATP</name>
        <dbReference type="ChEBI" id="CHEBI:30616"/>
    </ligand>
</feature>
<evidence type="ECO:0000313" key="16">
    <source>
        <dbReference type="Proteomes" id="UP000467132"/>
    </source>
</evidence>